<name>A0A5J9WT05_9POAL</name>
<feature type="compositionally biased region" description="Polar residues" evidence="1">
    <location>
        <begin position="26"/>
        <end position="39"/>
    </location>
</feature>
<protein>
    <recommendedName>
        <fullName evidence="2">Retrotransposon gag domain-containing protein</fullName>
    </recommendedName>
</protein>
<feature type="region of interest" description="Disordered" evidence="1">
    <location>
        <begin position="1038"/>
        <end position="1068"/>
    </location>
</feature>
<gene>
    <name evidence="3" type="ORF">EJB05_02652</name>
</gene>
<proteinExistence type="predicted"/>
<feature type="region of interest" description="Disordered" evidence="1">
    <location>
        <begin position="439"/>
        <end position="462"/>
    </location>
</feature>
<feature type="non-terminal residue" evidence="3">
    <location>
        <position position="1"/>
    </location>
</feature>
<evidence type="ECO:0000259" key="2">
    <source>
        <dbReference type="Pfam" id="PF03732"/>
    </source>
</evidence>
<feature type="compositionally biased region" description="Polar residues" evidence="1">
    <location>
        <begin position="891"/>
        <end position="901"/>
    </location>
</feature>
<dbReference type="EMBL" id="RWGY01000002">
    <property type="protein sequence ID" value="TVU51241.1"/>
    <property type="molecule type" value="Genomic_DNA"/>
</dbReference>
<comment type="caution">
    <text evidence="3">The sequence shown here is derived from an EMBL/GenBank/DDBJ whole genome shotgun (WGS) entry which is preliminary data.</text>
</comment>
<feature type="compositionally biased region" description="Polar residues" evidence="1">
    <location>
        <begin position="514"/>
        <end position="525"/>
    </location>
</feature>
<feature type="compositionally biased region" description="Basic residues" evidence="1">
    <location>
        <begin position="289"/>
        <end position="299"/>
    </location>
</feature>
<feature type="region of interest" description="Disordered" evidence="1">
    <location>
        <begin position="485"/>
        <end position="525"/>
    </location>
</feature>
<dbReference type="Gramene" id="TVU51241">
    <property type="protein sequence ID" value="TVU51241"/>
    <property type="gene ID" value="EJB05_02652"/>
</dbReference>
<dbReference type="Pfam" id="PF03732">
    <property type="entry name" value="Retrotrans_gag"/>
    <property type="match status" value="1"/>
</dbReference>
<dbReference type="AlphaFoldDB" id="A0A5J9WT05"/>
<evidence type="ECO:0000256" key="1">
    <source>
        <dbReference type="SAM" id="MobiDB-lite"/>
    </source>
</evidence>
<dbReference type="Proteomes" id="UP000324897">
    <property type="component" value="Chromosome 6"/>
</dbReference>
<feature type="region of interest" description="Disordered" evidence="1">
    <location>
        <begin position="620"/>
        <end position="650"/>
    </location>
</feature>
<feature type="region of interest" description="Disordered" evidence="1">
    <location>
        <begin position="542"/>
        <end position="564"/>
    </location>
</feature>
<feature type="compositionally biased region" description="Polar residues" evidence="1">
    <location>
        <begin position="636"/>
        <end position="649"/>
    </location>
</feature>
<dbReference type="OrthoDB" id="675927at2759"/>
<sequence length="1068" mass="119413">MAARVLDVITIRVGSLWIDVPMGPLQTTSSAESLRTTAASPAVVINEKEVSSKPQDGPQDGFTPVMTKSAKRKAKRAAKERVVAPKMRTNNMRKASPSSSKPQSSRPPRQEAKPSSRRATLGEWPVYVKATSPKKLVAPPFAPSSTLKIEEPSASMNSPNMLGVKSSQPPISISGGSPTEIANTATSRKNMALSRNKGKAPMVESNASSSEGESCPTMTRLRADAPEFIPSPVYDTDDMQSEHELRWQGVYLSQDDIKRGHVNPFAAISDPISSEVMVPKQSAQSSTSAKRRQRRRRNARQAWAQLPAAIGDPVMVKSQREFIVETILAQHEKNRRNLRKVAHEALQVSLEKTICQDLRSLLPGVSPSDDTIGGKIMRRAEALAKQPEYHEFVKKDPRREKYAKQAANIRAKRDEYKLREMALPVSSMCSRIEGPNIPSTSQVVVTPESEKSDMTPILAPWPTKMRNSSKSFQIFSSMPVGITDMGGTSSETSSTSTHFKRKKSRHDVDHRPVTRSQTNSGNMENNLMFVGSYNPLYNDLHGPENELLDTAGSSDVPPRLEGEPSQVEQVLATNDGRSVDEQMDHLTATLQQKEDELATLRQQTAALQQRENELATLRQQMAADNARRERERNAAMSQGSHQPTSSPQISPEAIQRMIAEGVKAQYMQTHYSMRPGYMKPYPPEIDMVPFPTNYRQPQFSKFNGTGAPHEHVAHFLAACQDTSHNGALLLRQFVQTLSGPAFTWYSKLAPGSIRTWEEMQAAFLERFYSTQRQVGITELTQIMQRANENAADFINRWRNLSLHCTQSISEPEAVRMCMNNLSPDMAIYLQGVRPVTFEELASKATDIENYMQHISRQSKTFNRLTEKNVPRDKGPSKPKQMQAMETTVIPQKFQTGGTPFRNQEKGGAQTSRRPTLSERQNQEYSFPMEEVEGLFMGLRELNLIELPKPKRPEEAAKFKEPNFCHYHRILGHTLKDCFVVKNIIQKMIDEGVIDDNLLKNFMKGKKVATSNVATFEDRMEILGSSKLSAKMKARLSFGGPIPQDMGHLPPEDQESVDSNAQDDVHYDK</sequence>
<keyword evidence="4" id="KW-1185">Reference proteome</keyword>
<evidence type="ECO:0000313" key="4">
    <source>
        <dbReference type="Proteomes" id="UP000324897"/>
    </source>
</evidence>
<dbReference type="PANTHER" id="PTHR33437">
    <property type="entry name" value="OS06G0361200 PROTEIN"/>
    <property type="match status" value="1"/>
</dbReference>
<feature type="compositionally biased region" description="Polar residues" evidence="1">
    <location>
        <begin position="908"/>
        <end position="920"/>
    </location>
</feature>
<feature type="region of interest" description="Disordered" evidence="1">
    <location>
        <begin position="276"/>
        <end position="300"/>
    </location>
</feature>
<feature type="compositionally biased region" description="Low complexity" evidence="1">
    <location>
        <begin position="488"/>
        <end position="497"/>
    </location>
</feature>
<feature type="region of interest" description="Disordered" evidence="1">
    <location>
        <begin position="26"/>
        <end position="120"/>
    </location>
</feature>
<dbReference type="PANTHER" id="PTHR33437:SF2">
    <property type="entry name" value="OS06G0361200 PROTEIN"/>
    <property type="match status" value="1"/>
</dbReference>
<accession>A0A5J9WT05</accession>
<reference evidence="3 4" key="1">
    <citation type="journal article" date="2019" name="Sci. Rep.">
        <title>A high-quality genome of Eragrostis curvula grass provides insights into Poaceae evolution and supports new strategies to enhance forage quality.</title>
        <authorList>
            <person name="Carballo J."/>
            <person name="Santos B.A.C.M."/>
            <person name="Zappacosta D."/>
            <person name="Garbus I."/>
            <person name="Selva J.P."/>
            <person name="Gallo C.A."/>
            <person name="Diaz A."/>
            <person name="Albertini E."/>
            <person name="Caccamo M."/>
            <person name="Echenique V."/>
        </authorList>
    </citation>
    <scope>NUCLEOTIDE SEQUENCE [LARGE SCALE GENOMIC DNA]</scope>
    <source>
        <strain evidence="4">cv. Victoria</strain>
        <tissue evidence="3">Leaf</tissue>
    </source>
</reference>
<feature type="region of interest" description="Disordered" evidence="1">
    <location>
        <begin position="193"/>
        <end position="216"/>
    </location>
</feature>
<organism evidence="3 4">
    <name type="scientific">Eragrostis curvula</name>
    <name type="common">weeping love grass</name>
    <dbReference type="NCBI Taxonomy" id="38414"/>
    <lineage>
        <taxon>Eukaryota</taxon>
        <taxon>Viridiplantae</taxon>
        <taxon>Streptophyta</taxon>
        <taxon>Embryophyta</taxon>
        <taxon>Tracheophyta</taxon>
        <taxon>Spermatophyta</taxon>
        <taxon>Magnoliopsida</taxon>
        <taxon>Liliopsida</taxon>
        <taxon>Poales</taxon>
        <taxon>Poaceae</taxon>
        <taxon>PACMAD clade</taxon>
        <taxon>Chloridoideae</taxon>
        <taxon>Eragrostideae</taxon>
        <taxon>Eragrostidinae</taxon>
        <taxon>Eragrostis</taxon>
    </lineage>
</organism>
<feature type="compositionally biased region" description="Low complexity" evidence="1">
    <location>
        <begin position="96"/>
        <end position="107"/>
    </location>
</feature>
<feature type="region of interest" description="Disordered" evidence="1">
    <location>
        <begin position="891"/>
        <end position="920"/>
    </location>
</feature>
<dbReference type="InterPro" id="IPR005162">
    <property type="entry name" value="Retrotrans_gag_dom"/>
</dbReference>
<feature type="domain" description="Retrotransposon gag" evidence="2">
    <location>
        <begin position="733"/>
        <end position="822"/>
    </location>
</feature>
<evidence type="ECO:0000313" key="3">
    <source>
        <dbReference type="EMBL" id="TVU51241.1"/>
    </source>
</evidence>